<name>A0ABS3P5M3_9BACI</name>
<dbReference type="InterPro" id="IPR029058">
    <property type="entry name" value="AB_hydrolase_fold"/>
</dbReference>
<accession>A0ABS3P5M3</accession>
<dbReference type="SUPFAM" id="SSF53474">
    <property type="entry name" value="alpha/beta-Hydrolases"/>
    <property type="match status" value="1"/>
</dbReference>
<organism evidence="2 3">
    <name type="scientific">Bacillus arachidis</name>
    <dbReference type="NCBI Taxonomy" id="2819290"/>
    <lineage>
        <taxon>Bacteria</taxon>
        <taxon>Bacillati</taxon>
        <taxon>Bacillota</taxon>
        <taxon>Bacilli</taxon>
        <taxon>Bacillales</taxon>
        <taxon>Bacillaceae</taxon>
        <taxon>Bacillus</taxon>
    </lineage>
</organism>
<feature type="non-terminal residue" evidence="2">
    <location>
        <position position="136"/>
    </location>
</feature>
<proteinExistence type="predicted"/>
<evidence type="ECO:0000259" key="1">
    <source>
        <dbReference type="Pfam" id="PF01764"/>
    </source>
</evidence>
<dbReference type="Pfam" id="PF01764">
    <property type="entry name" value="Lipase_3"/>
    <property type="match status" value="1"/>
</dbReference>
<reference evidence="2 3" key="1">
    <citation type="submission" date="2021-03" db="EMBL/GenBank/DDBJ databases">
        <title>Identification of novel Bacillus strains.</title>
        <authorList>
            <person name="Xiao Z."/>
            <person name="Li Y."/>
            <person name="Shen J."/>
        </authorList>
    </citation>
    <scope>NUCLEOTIDE SEQUENCE [LARGE SCALE GENOMIC DNA]</scope>
    <source>
        <strain evidence="2 3">SY8</strain>
    </source>
</reference>
<gene>
    <name evidence="2" type="ORF">J4P90_25600</name>
</gene>
<keyword evidence="3" id="KW-1185">Reference proteome</keyword>
<dbReference type="EMBL" id="JAGDQJ010000053">
    <property type="protein sequence ID" value="MBO1628498.1"/>
    <property type="molecule type" value="Genomic_DNA"/>
</dbReference>
<protein>
    <recommendedName>
        <fullName evidence="1">Fungal lipase-type domain-containing protein</fullName>
    </recommendedName>
</protein>
<feature type="domain" description="Fungal lipase-type" evidence="1">
    <location>
        <begin position="57"/>
        <end position="129"/>
    </location>
</feature>
<dbReference type="Gene3D" id="3.40.50.1820">
    <property type="entry name" value="alpha/beta hydrolase"/>
    <property type="match status" value="1"/>
</dbReference>
<dbReference type="InterPro" id="IPR002921">
    <property type="entry name" value="Fungal_lipase-type"/>
</dbReference>
<sequence>MDRELLHKKNSFDATVYQNKETKQIVIAYRGSQEARDFYDADAFDVFGGRLRKNQESLDKMNALDTSLLPLTEQFNFAASKERAQKIIIESQFTNADDLVKEVKKYMAKNGLEGYQLTLTGHSLGGGLGEYAGVMN</sequence>
<evidence type="ECO:0000313" key="2">
    <source>
        <dbReference type="EMBL" id="MBO1628498.1"/>
    </source>
</evidence>
<evidence type="ECO:0000313" key="3">
    <source>
        <dbReference type="Proteomes" id="UP000677611"/>
    </source>
</evidence>
<comment type="caution">
    <text evidence="2">The sequence shown here is derived from an EMBL/GenBank/DDBJ whole genome shotgun (WGS) entry which is preliminary data.</text>
</comment>
<dbReference type="Proteomes" id="UP000677611">
    <property type="component" value="Unassembled WGS sequence"/>
</dbReference>